<dbReference type="EMBL" id="AY283928">
    <property type="protein sequence ID" value="AAQ64127.1"/>
    <property type="molecule type" value="Genomic_DNA"/>
</dbReference>
<organism evidence="1 2">
    <name type="scientific">Vibrio phage KVP40 (isolate Vibrio parahaemolyticus/Japan/Matsuzaki/1991)</name>
    <name type="common">KVP40</name>
    <name type="synonym">Bacteriophage KVP40</name>
    <dbReference type="NCBI Taxonomy" id="75320"/>
    <lineage>
        <taxon>Viruses</taxon>
        <taxon>Duplodnaviria</taxon>
        <taxon>Heunggongvirae</taxon>
        <taxon>Uroviricota</taxon>
        <taxon>Caudoviricetes</taxon>
        <taxon>Pantevenvirales</taxon>
        <taxon>Straboviridae</taxon>
        <taxon>Schizotequatrovirus</taxon>
        <taxon>Schizotequatrovirus KVP40</taxon>
    </lineage>
</organism>
<dbReference type="Proteomes" id="UP000001785">
    <property type="component" value="Segment"/>
</dbReference>
<proteinExistence type="predicted"/>
<evidence type="ECO:0000313" key="1">
    <source>
        <dbReference type="EMBL" id="AAQ64127.1"/>
    </source>
</evidence>
<keyword evidence="2" id="KW-1185">Reference proteome</keyword>
<evidence type="ECO:0000313" key="2">
    <source>
        <dbReference type="Proteomes" id="UP000001785"/>
    </source>
</evidence>
<dbReference type="GeneID" id="2546054"/>
<organismHost>
    <name type="scientific">Vibrio parahaemolyticus</name>
    <dbReference type="NCBI Taxonomy" id="670"/>
</organismHost>
<accession>Q6WI95</accession>
<dbReference type="KEGG" id="vg:2546054"/>
<sequence>MDSKMIKRAYIIHADSALAKRAVALDKREAKGKPFFTSKEEWEAELQTDWQEWNKEACDYIVHIYGDHIAGKTFLVTIQDGNVYFEENDVCYTNEKQPRSGDY</sequence>
<name>Q6WI95_BPKVM</name>
<reference evidence="1 2" key="1">
    <citation type="journal article" date="2003" name="J. Bacteriol.">
        <title>Complete genome sequence of the broad-host-range vibriophage KVP40: comparative genomics of a T4-related bacteriophage.</title>
        <authorList>
            <person name="Miller E."/>
            <person name="Heidelberg J."/>
            <person name="Eisen J."/>
            <person name="Nelson W."/>
            <person name="Durkin A."/>
            <person name="Ciecko A."/>
            <person name="Feldblyum T."/>
            <person name="White O."/>
            <person name="Paulsen I."/>
            <person name="Nierman W."/>
            <person name="Lee J."/>
            <person name="Szczypinski B."/>
            <person name="Fraser C."/>
        </authorList>
    </citation>
    <scope>NUCLEOTIDE SEQUENCE</scope>
    <source>
        <strain evidence="2">Isolate Vibrio parahaemolyticus/Japan/Matsuzaki /1991</strain>
    </source>
</reference>
<dbReference type="RefSeq" id="NP_899304.1">
    <property type="nucleotide sequence ID" value="NC_005083.2"/>
</dbReference>
<protein>
    <submittedName>
        <fullName evidence="1">Uncharacterized protein</fullName>
    </submittedName>
</protein>
<dbReference type="OrthoDB" id="19584at10239"/>
<gene>
    <name evidence="1" type="ORF">KVP40.0056</name>
</gene>